<dbReference type="PANTHER" id="PTHR10655:SF17">
    <property type="entry name" value="LYSOPHOSPHOLIPASE-LIKE PROTEIN 1"/>
    <property type="match status" value="1"/>
</dbReference>
<dbReference type="AlphaFoldDB" id="A0A9P1GVQ0"/>
<comment type="catalytic activity">
    <reaction evidence="9">
        <text>S-hexadecanoyl-L-cysteinyl-[protein] + H2O = L-cysteinyl-[protein] + hexadecanoate + H(+)</text>
        <dbReference type="Rhea" id="RHEA:19233"/>
        <dbReference type="Rhea" id="RHEA-COMP:10131"/>
        <dbReference type="Rhea" id="RHEA-COMP:11032"/>
        <dbReference type="ChEBI" id="CHEBI:7896"/>
        <dbReference type="ChEBI" id="CHEBI:15377"/>
        <dbReference type="ChEBI" id="CHEBI:15378"/>
        <dbReference type="ChEBI" id="CHEBI:29950"/>
        <dbReference type="ChEBI" id="CHEBI:74151"/>
        <dbReference type="EC" id="3.1.2.22"/>
    </reaction>
</comment>
<evidence type="ECO:0000259" key="10">
    <source>
        <dbReference type="Pfam" id="PF02230"/>
    </source>
</evidence>
<evidence type="ECO:0000313" key="12">
    <source>
        <dbReference type="Proteomes" id="UP000838763"/>
    </source>
</evidence>
<keyword evidence="5" id="KW-0378">Hydrolase</keyword>
<evidence type="ECO:0000256" key="9">
    <source>
        <dbReference type="ARBA" id="ARBA00047337"/>
    </source>
</evidence>
<dbReference type="InterPro" id="IPR003140">
    <property type="entry name" value="PLipase/COase/thioEstase"/>
</dbReference>
<keyword evidence="12" id="KW-1185">Reference proteome</keyword>
<evidence type="ECO:0000256" key="7">
    <source>
        <dbReference type="ARBA" id="ARBA00029392"/>
    </source>
</evidence>
<feature type="domain" description="Phospholipase/carboxylesterase/thioesterase" evidence="10">
    <location>
        <begin position="146"/>
        <end position="204"/>
    </location>
</feature>
<evidence type="ECO:0000256" key="3">
    <source>
        <dbReference type="ARBA" id="ARBA00014923"/>
    </source>
</evidence>
<name>A0A9P1GVQ0_9PEZI</name>
<dbReference type="Pfam" id="PF02230">
    <property type="entry name" value="Abhydrolase_2"/>
    <property type="match status" value="2"/>
</dbReference>
<dbReference type="Proteomes" id="UP000838763">
    <property type="component" value="Unassembled WGS sequence"/>
</dbReference>
<proteinExistence type="inferred from homology"/>
<comment type="caution">
    <text evidence="11">The sequence shown here is derived from an EMBL/GenBank/DDBJ whole genome shotgun (WGS) entry which is preliminary data.</text>
</comment>
<reference evidence="11" key="1">
    <citation type="submission" date="2022-11" db="EMBL/GenBank/DDBJ databases">
        <authorList>
            <person name="Scott C."/>
            <person name="Bruce N."/>
        </authorList>
    </citation>
    <scope>NUCLEOTIDE SEQUENCE</scope>
</reference>
<evidence type="ECO:0000256" key="4">
    <source>
        <dbReference type="ARBA" id="ARBA00022487"/>
    </source>
</evidence>
<dbReference type="InterPro" id="IPR029058">
    <property type="entry name" value="AB_hydrolase_fold"/>
</dbReference>
<organism evidence="11 12">
    <name type="scientific">Parascedosporium putredinis</name>
    <dbReference type="NCBI Taxonomy" id="1442378"/>
    <lineage>
        <taxon>Eukaryota</taxon>
        <taxon>Fungi</taxon>
        <taxon>Dikarya</taxon>
        <taxon>Ascomycota</taxon>
        <taxon>Pezizomycotina</taxon>
        <taxon>Sordariomycetes</taxon>
        <taxon>Hypocreomycetidae</taxon>
        <taxon>Microascales</taxon>
        <taxon>Microascaceae</taxon>
        <taxon>Parascedosporium</taxon>
    </lineage>
</organism>
<accession>A0A9P1GVQ0</accession>
<feature type="domain" description="Phospholipase/carboxylesterase/thioesterase" evidence="10">
    <location>
        <begin position="9"/>
        <end position="145"/>
    </location>
</feature>
<dbReference type="InterPro" id="IPR050565">
    <property type="entry name" value="LYPA1-2/EST-like"/>
</dbReference>
<dbReference type="GO" id="GO:0005737">
    <property type="term" value="C:cytoplasm"/>
    <property type="evidence" value="ECO:0007669"/>
    <property type="project" value="TreeGrafter"/>
</dbReference>
<evidence type="ECO:0000313" key="11">
    <source>
        <dbReference type="EMBL" id="CAI4210836.1"/>
    </source>
</evidence>
<evidence type="ECO:0000256" key="1">
    <source>
        <dbReference type="ARBA" id="ARBA00006499"/>
    </source>
</evidence>
<dbReference type="Gene3D" id="3.40.50.1820">
    <property type="entry name" value="alpha/beta hydrolase"/>
    <property type="match status" value="1"/>
</dbReference>
<evidence type="ECO:0000256" key="5">
    <source>
        <dbReference type="ARBA" id="ARBA00022801"/>
    </source>
</evidence>
<sequence>MAPSRRASLIIPAAAKHTATVIFAHGLGDTGYGWQSAVENWRRRQRLDHVKFILPHAPSMPITANGGMAMPGWFDIKELNGTLESLQRSEDEAGILASRTYFHQLIQEEIDGGISANRIILGGFSQGGAMSVLSGLSANVKLGGITPIFMAHGSFDPLVVPPLARLSYEKLKELGYDVTFKTYPMPHSACPEELDDVEDFLKKTLPASS</sequence>
<evidence type="ECO:0000256" key="6">
    <source>
        <dbReference type="ARBA" id="ARBA00022832"/>
    </source>
</evidence>
<keyword evidence="6" id="KW-0276">Fatty acid metabolism</keyword>
<comment type="similarity">
    <text evidence="1">Belongs to the AB hydrolase superfamily. AB hydrolase 2 family.</text>
</comment>
<dbReference type="GO" id="GO:0052689">
    <property type="term" value="F:carboxylic ester hydrolase activity"/>
    <property type="evidence" value="ECO:0007669"/>
    <property type="project" value="UniProtKB-KW"/>
</dbReference>
<protein>
    <recommendedName>
        <fullName evidence="3">Acyl-protein thioesterase 1</fullName>
        <ecNumber evidence="2">3.1.2.22</ecNumber>
    </recommendedName>
    <alternativeName>
        <fullName evidence="8">Palmitoyl-protein hydrolase</fullName>
    </alternativeName>
</protein>
<dbReference type="GO" id="GO:0008474">
    <property type="term" value="F:palmitoyl-(protein) hydrolase activity"/>
    <property type="evidence" value="ECO:0007669"/>
    <property type="project" value="UniProtKB-EC"/>
</dbReference>
<dbReference type="EC" id="3.1.2.22" evidence="2"/>
<gene>
    <name evidence="11" type="ORF">PPNO1_LOCUS634</name>
</gene>
<evidence type="ECO:0000256" key="2">
    <source>
        <dbReference type="ARBA" id="ARBA00012423"/>
    </source>
</evidence>
<keyword evidence="4" id="KW-0719">Serine esterase</keyword>
<dbReference type="GO" id="GO:0006631">
    <property type="term" value="P:fatty acid metabolic process"/>
    <property type="evidence" value="ECO:0007669"/>
    <property type="project" value="UniProtKB-KW"/>
</dbReference>
<dbReference type="OrthoDB" id="2418081at2759"/>
<evidence type="ECO:0000256" key="8">
    <source>
        <dbReference type="ARBA" id="ARBA00031195"/>
    </source>
</evidence>
<comment type="function">
    <text evidence="7">Hydrolyzes fatty acids from S-acylated cysteine residues in proteins with a strong preference for palmitoylated G-alpha proteins over other acyl substrates. Mediates the deacylation of G-alpha proteins such as GPA1 in vivo, but has weak or no activity toward palmitoylated Ras proteins. Has weak lysophospholipase activity in vitro; however such activity may not exist in vivo.</text>
</comment>
<keyword evidence="6" id="KW-0443">Lipid metabolism</keyword>
<dbReference type="EMBL" id="CALLCH030000001">
    <property type="protein sequence ID" value="CAI4210836.1"/>
    <property type="molecule type" value="Genomic_DNA"/>
</dbReference>
<dbReference type="SUPFAM" id="SSF53474">
    <property type="entry name" value="alpha/beta-Hydrolases"/>
    <property type="match status" value="1"/>
</dbReference>
<dbReference type="PANTHER" id="PTHR10655">
    <property type="entry name" value="LYSOPHOSPHOLIPASE-RELATED"/>
    <property type="match status" value="1"/>
</dbReference>